<organism evidence="1 2">
    <name type="scientific">Gigaspora margarita</name>
    <dbReference type="NCBI Taxonomy" id="4874"/>
    <lineage>
        <taxon>Eukaryota</taxon>
        <taxon>Fungi</taxon>
        <taxon>Fungi incertae sedis</taxon>
        <taxon>Mucoromycota</taxon>
        <taxon>Glomeromycotina</taxon>
        <taxon>Glomeromycetes</taxon>
        <taxon>Diversisporales</taxon>
        <taxon>Gigasporaceae</taxon>
        <taxon>Gigaspora</taxon>
    </lineage>
</organism>
<reference evidence="1 2" key="1">
    <citation type="journal article" date="2019" name="Environ. Microbiol.">
        <title>At the nexus of three kingdoms: the genome of the mycorrhizal fungus Gigaspora margarita provides insights into plant, endobacterial and fungal interactions.</title>
        <authorList>
            <person name="Venice F."/>
            <person name="Ghignone S."/>
            <person name="Salvioli di Fossalunga A."/>
            <person name="Amselem J."/>
            <person name="Novero M."/>
            <person name="Xianan X."/>
            <person name="Sedzielewska Toro K."/>
            <person name="Morin E."/>
            <person name="Lipzen A."/>
            <person name="Grigoriev I.V."/>
            <person name="Henrissat B."/>
            <person name="Martin F.M."/>
            <person name="Bonfante P."/>
        </authorList>
    </citation>
    <scope>NUCLEOTIDE SEQUENCE [LARGE SCALE GENOMIC DNA]</scope>
    <source>
        <strain evidence="1 2">BEG34</strain>
    </source>
</reference>
<comment type="caution">
    <text evidence="1">The sequence shown here is derived from an EMBL/GenBank/DDBJ whole genome shotgun (WGS) entry which is preliminary data.</text>
</comment>
<evidence type="ECO:0000313" key="1">
    <source>
        <dbReference type="EMBL" id="KAF0345428.1"/>
    </source>
</evidence>
<sequence>MKTLQEMTILGKEFSGTAILKKENELKLFFTEQPGKKELHIIFSCPCIFDFKIMALEKPVLITTLPPTLLTISTMMDILNLVKFMFNTKTCCGLKTEGFDDII</sequence>
<dbReference type="Proteomes" id="UP000439903">
    <property type="component" value="Unassembled WGS sequence"/>
</dbReference>
<keyword evidence="2" id="KW-1185">Reference proteome</keyword>
<evidence type="ECO:0000313" key="2">
    <source>
        <dbReference type="Proteomes" id="UP000439903"/>
    </source>
</evidence>
<gene>
    <name evidence="1" type="ORF">F8M41_015838</name>
</gene>
<accession>A0A8H3ZZ58</accession>
<name>A0A8H3ZZ58_GIGMA</name>
<proteinExistence type="predicted"/>
<protein>
    <submittedName>
        <fullName evidence="1">Uncharacterized protein</fullName>
    </submittedName>
</protein>
<dbReference type="EMBL" id="WTPW01003355">
    <property type="protein sequence ID" value="KAF0345428.1"/>
    <property type="molecule type" value="Genomic_DNA"/>
</dbReference>
<dbReference type="AlphaFoldDB" id="A0A8H3ZZ58"/>